<evidence type="ECO:0000313" key="1">
    <source>
        <dbReference type="EMBL" id="QJA97043.1"/>
    </source>
</evidence>
<dbReference type="AlphaFoldDB" id="A0A6M3LQP2"/>
<organism evidence="1">
    <name type="scientific">viral metagenome</name>
    <dbReference type="NCBI Taxonomy" id="1070528"/>
    <lineage>
        <taxon>unclassified sequences</taxon>
        <taxon>metagenomes</taxon>
        <taxon>organismal metagenomes</taxon>
    </lineage>
</organism>
<proteinExistence type="predicted"/>
<dbReference type="EMBL" id="MT143457">
    <property type="protein sequence ID" value="QJA97043.1"/>
    <property type="molecule type" value="Genomic_DNA"/>
</dbReference>
<protein>
    <recommendedName>
        <fullName evidence="2">SprT-like domain-containing protein</fullName>
    </recommendedName>
</protein>
<reference evidence="1" key="1">
    <citation type="submission" date="2020-03" db="EMBL/GenBank/DDBJ databases">
        <title>The deep terrestrial virosphere.</title>
        <authorList>
            <person name="Holmfeldt K."/>
            <person name="Nilsson E."/>
            <person name="Simone D."/>
            <person name="Lopez-Fernandez M."/>
            <person name="Wu X."/>
            <person name="de Brujin I."/>
            <person name="Lundin D."/>
            <person name="Andersson A."/>
            <person name="Bertilsson S."/>
            <person name="Dopson M."/>
        </authorList>
    </citation>
    <scope>NUCLEOTIDE SEQUENCE</scope>
    <source>
        <strain evidence="1">MM415B06800</strain>
    </source>
</reference>
<gene>
    <name evidence="1" type="ORF">MM415B06800_0005</name>
</gene>
<name>A0A6M3LQP2_9ZZZZ</name>
<evidence type="ECO:0008006" key="2">
    <source>
        <dbReference type="Google" id="ProtNLM"/>
    </source>
</evidence>
<sequence>MVKENKDFTSFKKWFTHYQKLFGLTGYKVYFKYEPLEESFASITCTTGDMVATIRLNSKLPDKDKPFKDVKRSAKHEAIHLLLMRLENNARYRYSTSGEIYEAVEEIVFKLEDLIN</sequence>
<accession>A0A6M3LQP2</accession>